<dbReference type="GeneID" id="5235094"/>
<sequence length="271" mass="30701">MAPDLSQHFKFMAVALFVGYKALLKNETPVACVVTRGCQIISIGYNHTNITLNGTKHAEFIALGRLKEPVDYKNLTLYVTVEPCIMCASYLRQLGLKNVIYGCGNDRFGGAGTILPLHNDPKLPHKPLTCIDGICRTEAIQLLRNFYIQENESAPTPKLKKNKDIDDKVFPPNINPHLDEYPEFYGEARIKRKDTELTPIVGKGYNVSEFLNLEELKKVPHLEEELGSVTNDQVADFEALFYDINESGHVLYEQHVEKYDSKRRKLSLDSQ</sequence>
<dbReference type="STRING" id="379508.A5DUU5"/>
<dbReference type="AlphaFoldDB" id="A5DUU5"/>
<protein>
    <recommendedName>
        <fullName evidence="4">CMP/dCMP-type deaminase domain-containing protein</fullName>
    </recommendedName>
</protein>
<gene>
    <name evidence="5" type="ORF">LELG_01131</name>
</gene>
<keyword evidence="2" id="KW-0378">Hydrolase</keyword>
<dbReference type="SUPFAM" id="SSF53927">
    <property type="entry name" value="Cytidine deaminase-like"/>
    <property type="match status" value="1"/>
</dbReference>
<dbReference type="GO" id="GO:0008270">
    <property type="term" value="F:zinc ion binding"/>
    <property type="evidence" value="ECO:0007669"/>
    <property type="project" value="InterPro"/>
</dbReference>
<dbReference type="GO" id="GO:0052717">
    <property type="term" value="F:tRNA-specific adenosine-34 deaminase activity"/>
    <property type="evidence" value="ECO:0007669"/>
    <property type="project" value="TreeGrafter"/>
</dbReference>
<dbReference type="PROSITE" id="PS51747">
    <property type="entry name" value="CYT_DCMP_DEAMINASES_2"/>
    <property type="match status" value="1"/>
</dbReference>
<evidence type="ECO:0000313" key="5">
    <source>
        <dbReference type="EMBL" id="EDK42953.1"/>
    </source>
</evidence>
<dbReference type="InterPro" id="IPR016192">
    <property type="entry name" value="APOBEC/CMP_deaminase_Zn-bd"/>
</dbReference>
<dbReference type="InterPro" id="IPR016193">
    <property type="entry name" value="Cytidine_deaminase-like"/>
</dbReference>
<evidence type="ECO:0000259" key="4">
    <source>
        <dbReference type="PROSITE" id="PS51747"/>
    </source>
</evidence>
<evidence type="ECO:0000256" key="2">
    <source>
        <dbReference type="ARBA" id="ARBA00022801"/>
    </source>
</evidence>
<dbReference type="OrthoDB" id="1701769at2759"/>
<reference evidence="5 6" key="1">
    <citation type="journal article" date="2009" name="Nature">
        <title>Evolution of pathogenicity and sexual reproduction in eight Candida genomes.</title>
        <authorList>
            <person name="Butler G."/>
            <person name="Rasmussen M.D."/>
            <person name="Lin M.F."/>
            <person name="Santos M.A."/>
            <person name="Sakthikumar S."/>
            <person name="Munro C.A."/>
            <person name="Rheinbay E."/>
            <person name="Grabherr M."/>
            <person name="Forche A."/>
            <person name="Reedy J.L."/>
            <person name="Agrafioti I."/>
            <person name="Arnaud M.B."/>
            <person name="Bates S."/>
            <person name="Brown A.J."/>
            <person name="Brunke S."/>
            <person name="Costanzo M.C."/>
            <person name="Fitzpatrick D.A."/>
            <person name="de Groot P.W."/>
            <person name="Harris D."/>
            <person name="Hoyer L.L."/>
            <person name="Hube B."/>
            <person name="Klis F.M."/>
            <person name="Kodira C."/>
            <person name="Lennard N."/>
            <person name="Logue M.E."/>
            <person name="Martin R."/>
            <person name="Neiman A.M."/>
            <person name="Nikolaou E."/>
            <person name="Quail M.A."/>
            <person name="Quinn J."/>
            <person name="Santos M.C."/>
            <person name="Schmitzberger F.F."/>
            <person name="Sherlock G."/>
            <person name="Shah P."/>
            <person name="Silverstein K.A."/>
            <person name="Skrzypek M.S."/>
            <person name="Soll D."/>
            <person name="Staggs R."/>
            <person name="Stansfield I."/>
            <person name="Stumpf M.P."/>
            <person name="Sudbery P.E."/>
            <person name="Srikantha T."/>
            <person name="Zeng Q."/>
            <person name="Berman J."/>
            <person name="Berriman M."/>
            <person name="Heitman J."/>
            <person name="Gow N.A."/>
            <person name="Lorenz M.C."/>
            <person name="Birren B.W."/>
            <person name="Kellis M."/>
            <person name="Cuomo C.A."/>
        </authorList>
    </citation>
    <scope>NUCLEOTIDE SEQUENCE [LARGE SCALE GENOMIC DNA]</scope>
    <source>
        <strain evidence="6">ATCC 11503 / BCRC 21390 / CBS 2605 / JCM 1781 / NBRC 1676 / NRRL YB-4239</strain>
    </source>
</reference>
<dbReference type="FunCoup" id="A5DUU5">
    <property type="interactions" value="506"/>
</dbReference>
<keyword evidence="6" id="KW-1185">Reference proteome</keyword>
<dbReference type="PROSITE" id="PS00903">
    <property type="entry name" value="CYT_DCMP_DEAMINASES_1"/>
    <property type="match status" value="1"/>
</dbReference>
<keyword evidence="1" id="KW-0479">Metal-binding</keyword>
<dbReference type="eggNOG" id="KOG1018">
    <property type="taxonomic scope" value="Eukaryota"/>
</dbReference>
<dbReference type="GO" id="GO:0005634">
    <property type="term" value="C:nucleus"/>
    <property type="evidence" value="ECO:0007669"/>
    <property type="project" value="TreeGrafter"/>
</dbReference>
<dbReference type="VEuPathDB" id="FungiDB:LELG_01131"/>
<organism evidence="5 6">
    <name type="scientific">Lodderomyces elongisporus (strain ATCC 11503 / CBS 2605 / JCM 1781 / NBRC 1676 / NRRL YB-4239)</name>
    <name type="common">Yeast</name>
    <name type="synonym">Saccharomyces elongisporus</name>
    <dbReference type="NCBI Taxonomy" id="379508"/>
    <lineage>
        <taxon>Eukaryota</taxon>
        <taxon>Fungi</taxon>
        <taxon>Dikarya</taxon>
        <taxon>Ascomycota</taxon>
        <taxon>Saccharomycotina</taxon>
        <taxon>Pichiomycetes</taxon>
        <taxon>Debaryomycetaceae</taxon>
        <taxon>Candida/Lodderomyces clade</taxon>
        <taxon>Lodderomyces</taxon>
    </lineage>
</organism>
<evidence type="ECO:0000256" key="3">
    <source>
        <dbReference type="ARBA" id="ARBA00022833"/>
    </source>
</evidence>
<dbReference type="EMBL" id="CH981524">
    <property type="protein sequence ID" value="EDK42953.1"/>
    <property type="molecule type" value="Genomic_DNA"/>
</dbReference>
<dbReference type="KEGG" id="lel:PVL30_001096"/>
<accession>A5DUU5</accession>
<dbReference type="PANTHER" id="PTHR11079:SF149">
    <property type="entry name" value="TRNA-SPECIFIC ADENOSINE DEAMINASE 2"/>
    <property type="match status" value="1"/>
</dbReference>
<dbReference type="Pfam" id="PF00383">
    <property type="entry name" value="dCMP_cyt_deam_1"/>
    <property type="match status" value="1"/>
</dbReference>
<dbReference type="CDD" id="cd01285">
    <property type="entry name" value="nucleoside_deaminase"/>
    <property type="match status" value="1"/>
</dbReference>
<dbReference type="InterPro" id="IPR002125">
    <property type="entry name" value="CMP_dCMP_dom"/>
</dbReference>
<proteinExistence type="predicted"/>
<evidence type="ECO:0000313" key="6">
    <source>
        <dbReference type="Proteomes" id="UP000001996"/>
    </source>
</evidence>
<dbReference type="GO" id="GO:0005737">
    <property type="term" value="C:cytoplasm"/>
    <property type="evidence" value="ECO:0007669"/>
    <property type="project" value="TreeGrafter"/>
</dbReference>
<feature type="domain" description="CMP/dCMP-type deaminase" evidence="4">
    <location>
        <begin position="6"/>
        <end position="122"/>
    </location>
</feature>
<dbReference type="HOGENOM" id="CLU_081897_0_0_1"/>
<dbReference type="InParanoid" id="A5DUU5"/>
<dbReference type="Proteomes" id="UP000001996">
    <property type="component" value="Unassembled WGS sequence"/>
</dbReference>
<keyword evidence="3" id="KW-0862">Zinc</keyword>
<dbReference type="GO" id="GO:0002100">
    <property type="term" value="P:tRNA wobble adenosine to inosine editing"/>
    <property type="evidence" value="ECO:0007669"/>
    <property type="project" value="TreeGrafter"/>
</dbReference>
<name>A5DUU5_LODEL</name>
<dbReference type="OMA" id="IMCASYL"/>
<dbReference type="Gene3D" id="3.40.140.10">
    <property type="entry name" value="Cytidine Deaminase, domain 2"/>
    <property type="match status" value="1"/>
</dbReference>
<evidence type="ECO:0000256" key="1">
    <source>
        <dbReference type="ARBA" id="ARBA00022723"/>
    </source>
</evidence>
<dbReference type="PANTHER" id="PTHR11079">
    <property type="entry name" value="CYTOSINE DEAMINASE FAMILY MEMBER"/>
    <property type="match status" value="1"/>
</dbReference>